<dbReference type="GO" id="GO:0022857">
    <property type="term" value="F:transmembrane transporter activity"/>
    <property type="evidence" value="ECO:0007669"/>
    <property type="project" value="InterPro"/>
</dbReference>
<proteinExistence type="predicted"/>
<comment type="caution">
    <text evidence="8">The sequence shown here is derived from an EMBL/GenBank/DDBJ whole genome shotgun (WGS) entry which is preliminary data.</text>
</comment>
<gene>
    <name evidence="8" type="ORF">F6X51_03930</name>
</gene>
<feature type="domain" description="Major facilitator superfamily (MFS) profile" evidence="7">
    <location>
        <begin position="11"/>
        <end position="450"/>
    </location>
</feature>
<dbReference type="RefSeq" id="WP_150961922.1">
    <property type="nucleotide sequence ID" value="NZ_VZZJ01000003.1"/>
</dbReference>
<dbReference type="AlphaFoldDB" id="A0A6N6MTI5"/>
<feature type="transmembrane region" description="Helical" evidence="6">
    <location>
        <begin position="335"/>
        <end position="356"/>
    </location>
</feature>
<dbReference type="InterPro" id="IPR020846">
    <property type="entry name" value="MFS_dom"/>
</dbReference>
<comment type="subcellular location">
    <subcellularLocation>
        <location evidence="1">Membrane</location>
        <topology evidence="1">Multi-pass membrane protein</topology>
    </subcellularLocation>
</comment>
<feature type="transmembrane region" description="Helical" evidence="6">
    <location>
        <begin position="76"/>
        <end position="95"/>
    </location>
</feature>
<accession>A0A6N6MTI5</accession>
<evidence type="ECO:0000256" key="1">
    <source>
        <dbReference type="ARBA" id="ARBA00004141"/>
    </source>
</evidence>
<feature type="transmembrane region" description="Helical" evidence="6">
    <location>
        <begin position="300"/>
        <end position="323"/>
    </location>
</feature>
<dbReference type="Pfam" id="PF07690">
    <property type="entry name" value="MFS_1"/>
    <property type="match status" value="1"/>
</dbReference>
<evidence type="ECO:0000259" key="7">
    <source>
        <dbReference type="PROSITE" id="PS50850"/>
    </source>
</evidence>
<feature type="transmembrane region" description="Helical" evidence="6">
    <location>
        <begin position="227"/>
        <end position="246"/>
    </location>
</feature>
<feature type="transmembrane region" description="Helical" evidence="6">
    <location>
        <begin position="53"/>
        <end position="69"/>
    </location>
</feature>
<evidence type="ECO:0000256" key="3">
    <source>
        <dbReference type="ARBA" id="ARBA00022692"/>
    </source>
</evidence>
<feature type="transmembrane region" description="Helical" evidence="6">
    <location>
        <begin position="362"/>
        <end position="379"/>
    </location>
</feature>
<feature type="transmembrane region" description="Helical" evidence="6">
    <location>
        <begin position="107"/>
        <end position="129"/>
    </location>
</feature>
<dbReference type="EMBL" id="VZZJ01000003">
    <property type="protein sequence ID" value="KAB1075050.1"/>
    <property type="molecule type" value="Genomic_DNA"/>
</dbReference>
<dbReference type="PROSITE" id="PS50850">
    <property type="entry name" value="MFS"/>
    <property type="match status" value="1"/>
</dbReference>
<keyword evidence="3 6" id="KW-0812">Transmembrane</keyword>
<evidence type="ECO:0000256" key="6">
    <source>
        <dbReference type="SAM" id="Phobius"/>
    </source>
</evidence>
<dbReference type="PANTHER" id="PTHR42718">
    <property type="entry name" value="MAJOR FACILITATOR SUPERFAMILY MULTIDRUG TRANSPORTER MFSC"/>
    <property type="match status" value="1"/>
</dbReference>
<dbReference type="Proteomes" id="UP000441523">
    <property type="component" value="Unassembled WGS sequence"/>
</dbReference>
<dbReference type="InterPro" id="IPR011701">
    <property type="entry name" value="MFS"/>
</dbReference>
<evidence type="ECO:0000313" key="9">
    <source>
        <dbReference type="Proteomes" id="UP000441523"/>
    </source>
</evidence>
<feature type="transmembrane region" description="Helical" evidence="6">
    <location>
        <begin position="167"/>
        <end position="189"/>
    </location>
</feature>
<keyword evidence="9" id="KW-1185">Reference proteome</keyword>
<reference evidence="8 9" key="1">
    <citation type="submission" date="2019-09" db="EMBL/GenBank/DDBJ databases">
        <title>YIM 132548 draft genome.</title>
        <authorList>
            <person name="Jiang L."/>
        </authorList>
    </citation>
    <scope>NUCLEOTIDE SEQUENCE [LARGE SCALE GENOMIC DNA]</scope>
    <source>
        <strain evidence="8 9">YIM 132548</strain>
    </source>
</reference>
<name>A0A6N6MTI5_9HYPH</name>
<feature type="transmembrane region" description="Helical" evidence="6">
    <location>
        <begin position="424"/>
        <end position="442"/>
    </location>
</feature>
<feature type="transmembrane region" description="Helical" evidence="6">
    <location>
        <begin position="267"/>
        <end position="288"/>
    </location>
</feature>
<keyword evidence="2" id="KW-0813">Transport</keyword>
<sequence>MSPGGAGAGRITGAACLGMLAVGANGTAIMAALPTMRGDLGLGRAELEWAVNAYLLASAACIILGGKAADRTGARLVAVAGLLLFALASGVIAAADGAVSLLAGRTLQGLGAAFAVPGSLAAVSAAAAAERRSAAIGAWAGALLLGFSLGPLIGGVLTHALGWRALFGANALALLVAAGGLASAGRLALPPRASLLHGFDGAGFLWLAGGMVATIFALRGLGEARHAPLGLVAPLLLAGASLALFARAERARADPLVDLRLLARPDFLRPAGTGAVAMFCILPLLLYFNLDAQDPRGLGLGPIGAGLALLPLSAGLFGLALLGPRLAERLGPRRLIGGAMLLIVAACAGLAAASAARSLPGLGLGLLLIGAGLALPYAVAPRLALAALPAGQAGQSSGLINACTFLGGSLGITLGGLAYGLAGLPGVLAVLAGAALLGFGLARTLPGPARAPAAPTALAGTGRSP</sequence>
<dbReference type="SUPFAM" id="SSF103473">
    <property type="entry name" value="MFS general substrate transporter"/>
    <property type="match status" value="1"/>
</dbReference>
<feature type="transmembrane region" description="Helical" evidence="6">
    <location>
        <begin position="399"/>
        <end position="418"/>
    </location>
</feature>
<keyword evidence="4 6" id="KW-1133">Transmembrane helix</keyword>
<evidence type="ECO:0000256" key="2">
    <source>
        <dbReference type="ARBA" id="ARBA00022448"/>
    </source>
</evidence>
<dbReference type="Gene3D" id="1.20.1720.10">
    <property type="entry name" value="Multidrug resistance protein D"/>
    <property type="match status" value="1"/>
</dbReference>
<organism evidence="8 9">
    <name type="scientific">Methylobacterium planeticum</name>
    <dbReference type="NCBI Taxonomy" id="2615211"/>
    <lineage>
        <taxon>Bacteria</taxon>
        <taxon>Pseudomonadati</taxon>
        <taxon>Pseudomonadota</taxon>
        <taxon>Alphaproteobacteria</taxon>
        <taxon>Hyphomicrobiales</taxon>
        <taxon>Methylobacteriaceae</taxon>
        <taxon>Methylobacterium</taxon>
    </lineage>
</organism>
<feature type="transmembrane region" description="Helical" evidence="6">
    <location>
        <begin position="136"/>
        <end position="161"/>
    </location>
</feature>
<evidence type="ECO:0000256" key="5">
    <source>
        <dbReference type="ARBA" id="ARBA00023136"/>
    </source>
</evidence>
<dbReference type="PANTHER" id="PTHR42718:SF9">
    <property type="entry name" value="MAJOR FACILITATOR SUPERFAMILY MULTIDRUG TRANSPORTER MFSC"/>
    <property type="match status" value="1"/>
</dbReference>
<evidence type="ECO:0000256" key="4">
    <source>
        <dbReference type="ARBA" id="ARBA00022989"/>
    </source>
</evidence>
<dbReference type="InterPro" id="IPR036259">
    <property type="entry name" value="MFS_trans_sf"/>
</dbReference>
<evidence type="ECO:0000313" key="8">
    <source>
        <dbReference type="EMBL" id="KAB1075050.1"/>
    </source>
</evidence>
<keyword evidence="5 6" id="KW-0472">Membrane</keyword>
<feature type="transmembrane region" description="Helical" evidence="6">
    <location>
        <begin position="201"/>
        <end position="221"/>
    </location>
</feature>
<feature type="transmembrane region" description="Helical" evidence="6">
    <location>
        <begin position="12"/>
        <end position="33"/>
    </location>
</feature>
<dbReference type="Gene3D" id="1.20.1250.20">
    <property type="entry name" value="MFS general substrate transporter like domains"/>
    <property type="match status" value="1"/>
</dbReference>
<protein>
    <submittedName>
        <fullName evidence="8">MFS transporter</fullName>
    </submittedName>
</protein>
<dbReference type="GO" id="GO:0016020">
    <property type="term" value="C:membrane"/>
    <property type="evidence" value="ECO:0007669"/>
    <property type="project" value="UniProtKB-SubCell"/>
</dbReference>